<proteinExistence type="predicted"/>
<dbReference type="EMBL" id="CP012150">
    <property type="protein sequence ID" value="AKS32796.1"/>
    <property type="molecule type" value="Genomic_DNA"/>
</dbReference>
<dbReference type="Gene3D" id="1.10.287.1060">
    <property type="entry name" value="ESAT-6-like"/>
    <property type="match status" value="1"/>
</dbReference>
<dbReference type="KEGG" id="mgo:AFA91_13905"/>
<evidence type="ECO:0000313" key="2">
    <source>
        <dbReference type="Proteomes" id="UP000062255"/>
    </source>
</evidence>
<dbReference type="Proteomes" id="UP000062255">
    <property type="component" value="Chromosome"/>
</dbReference>
<sequence length="102" mass="11062">MPEPLEVDFTGLFMSADHLDMYEAEHTRAHQAANADIEAASSGWVGSPGEAIKGTLSHLQAVASHISNELSHHRDSFRHIGTKCDTIDQDAAAEIIGIRQNL</sequence>
<organism evidence="1 2">
    <name type="scientific">Mycolicibacterium goodii</name>
    <name type="common">Mycobacterium goodii</name>
    <dbReference type="NCBI Taxonomy" id="134601"/>
    <lineage>
        <taxon>Bacteria</taxon>
        <taxon>Bacillati</taxon>
        <taxon>Actinomycetota</taxon>
        <taxon>Actinomycetes</taxon>
        <taxon>Mycobacteriales</taxon>
        <taxon>Mycobacteriaceae</taxon>
        <taxon>Mycolicibacterium</taxon>
    </lineage>
</organism>
<gene>
    <name evidence="1" type="ORF">AFA91_13905</name>
</gene>
<evidence type="ECO:0000313" key="1">
    <source>
        <dbReference type="EMBL" id="AKS32796.1"/>
    </source>
</evidence>
<dbReference type="InterPro" id="IPR036689">
    <property type="entry name" value="ESAT-6-like_sf"/>
</dbReference>
<evidence type="ECO:0008006" key="3">
    <source>
        <dbReference type="Google" id="ProtNLM"/>
    </source>
</evidence>
<reference evidence="1 2" key="1">
    <citation type="submission" date="2015-07" db="EMBL/GenBank/DDBJ databases">
        <title>Complete genome sequence of Mycobacterium goodii X7B, a facultative thermophilic biodesulfurizing bacterium.</title>
        <authorList>
            <person name="Yu B."/>
            <person name="Li F."/>
            <person name="Xu P."/>
        </authorList>
    </citation>
    <scope>NUCLEOTIDE SEQUENCE [LARGE SCALE GENOMIC DNA]</scope>
    <source>
        <strain evidence="1 2">X7B</strain>
    </source>
</reference>
<dbReference type="OrthoDB" id="4763208at2"/>
<accession>A0A0K0X5W9</accession>
<dbReference type="RefSeq" id="WP_049745228.1">
    <property type="nucleotide sequence ID" value="NZ_CP012150.1"/>
</dbReference>
<dbReference type="STRING" id="134601.AFA91_13905"/>
<protein>
    <recommendedName>
        <fullName evidence="3">ESX-1 secretion-associated protein</fullName>
    </recommendedName>
</protein>
<dbReference type="PATRIC" id="fig|134601.6.peg.2883"/>
<dbReference type="AlphaFoldDB" id="A0A0K0X5W9"/>
<dbReference type="SUPFAM" id="SSF140453">
    <property type="entry name" value="EsxAB dimer-like"/>
    <property type="match status" value="1"/>
</dbReference>
<name>A0A0K0X5W9_MYCGD</name>